<sequence length="366" mass="42983">MTNNRVKEYDYLEAVPIEHILYAQFIKYDKLNKLFTEYYRNKPTPKWINIYIDVYQVLLPIFSFYKVTNPYNITACIANLAIHYKSFFKKAGIDSFVFLLYSPTTGAATQQRFCAEYNEKYTMRMINNKEVYDMVNQNIPLIQMLCQYMNNIFFKMGTVETSVMAYDMITKFKNRQITAPSLFITSSQYAFQLPSKVQDLIMLYKKKPAPGSVEDPSYLVTQETALDSYIAEIKKQRIEKFEVNQSWLSGFMTLSGIPKRNLKSLFNYKQSLKILKSIDEQFDQATPDSLFNVASKLYPSKGLNSHSYDEIVNRFRCIDLDYQLYMYRTMPEAIDTVFLEQVEDPEALKNINDQYFSQNPILLEKL</sequence>
<protein>
    <submittedName>
        <fullName evidence="1">Uncharacterized protein</fullName>
    </submittedName>
</protein>
<dbReference type="EMBL" id="BK015468">
    <property type="protein sequence ID" value="DAE08411.1"/>
    <property type="molecule type" value="Genomic_DNA"/>
</dbReference>
<reference evidence="1" key="1">
    <citation type="journal article" date="2021" name="Proc. Natl. Acad. Sci. U.S.A.">
        <title>A Catalog of Tens of Thousands of Viruses from Human Metagenomes Reveals Hidden Associations with Chronic Diseases.</title>
        <authorList>
            <person name="Tisza M.J."/>
            <person name="Buck C.B."/>
        </authorList>
    </citation>
    <scope>NUCLEOTIDE SEQUENCE</scope>
    <source>
        <strain evidence="1">CtOAf25</strain>
    </source>
</reference>
<name>A0A8S5PPH8_9CAUD</name>
<evidence type="ECO:0000313" key="1">
    <source>
        <dbReference type="EMBL" id="DAE08411.1"/>
    </source>
</evidence>
<proteinExistence type="predicted"/>
<accession>A0A8S5PPH8</accession>
<organism evidence="1">
    <name type="scientific">Podoviridae sp. ctOAf25</name>
    <dbReference type="NCBI Taxonomy" id="2825245"/>
    <lineage>
        <taxon>Viruses</taxon>
        <taxon>Duplodnaviria</taxon>
        <taxon>Heunggongvirae</taxon>
        <taxon>Uroviricota</taxon>
        <taxon>Caudoviricetes</taxon>
    </lineage>
</organism>